<evidence type="ECO:0000313" key="2">
    <source>
        <dbReference type="Proteomes" id="UP000185547"/>
    </source>
</evidence>
<comment type="caution">
    <text evidence="1">The sequence shown here is derived from an EMBL/GenBank/DDBJ whole genome shotgun (WGS) entry which is preliminary data.</text>
</comment>
<reference evidence="1 2" key="1">
    <citation type="submission" date="2017-01" db="EMBL/GenBank/DDBJ databases">
        <authorList>
            <person name="Varghese N."/>
            <person name="Submissions S."/>
        </authorList>
    </citation>
    <scope>NUCLEOTIDE SEQUENCE [LARGE SCALE GENOMIC DNA]</scope>
    <source>
        <strain evidence="1 2">DSM 44280</strain>
    </source>
</reference>
<dbReference type="OrthoDB" id="4318225at2"/>
<keyword evidence="2" id="KW-1185">Reference proteome</keyword>
<gene>
    <name evidence="1" type="ORF">SAMN05421802_12328</name>
</gene>
<accession>A0A9X8R6D1</accession>
<organism evidence="1 2">
    <name type="scientific">Corynebacterium afermentans</name>
    <dbReference type="NCBI Taxonomy" id="38286"/>
    <lineage>
        <taxon>Bacteria</taxon>
        <taxon>Bacillati</taxon>
        <taxon>Actinomycetota</taxon>
        <taxon>Actinomycetes</taxon>
        <taxon>Mycobacteriales</taxon>
        <taxon>Corynebacteriaceae</taxon>
        <taxon>Corynebacterium</taxon>
    </lineage>
</organism>
<proteinExistence type="predicted"/>
<dbReference type="AlphaFoldDB" id="A0A9X8R6D1"/>
<dbReference type="Gene3D" id="3.40.50.410">
    <property type="entry name" value="von Willebrand factor, type A domain"/>
    <property type="match status" value="1"/>
</dbReference>
<name>A0A9X8R6D1_9CORY</name>
<evidence type="ECO:0000313" key="1">
    <source>
        <dbReference type="EMBL" id="SIQ66196.1"/>
    </source>
</evidence>
<dbReference type="Proteomes" id="UP000185547">
    <property type="component" value="Unassembled WGS sequence"/>
</dbReference>
<dbReference type="InterPro" id="IPR036465">
    <property type="entry name" value="vWFA_dom_sf"/>
</dbReference>
<dbReference type="SUPFAM" id="SSF53300">
    <property type="entry name" value="vWA-like"/>
    <property type="match status" value="1"/>
</dbReference>
<sequence>MVEEDAEGPRIDAAKKATRELVDFLPDTAQMGLIAYGAQESNAPDNREKGCKDIQRLVLIGKVDNQKFGAAIDGLTPKGYTPMGNALRKARHQHSLPG</sequence>
<protein>
    <submittedName>
        <fullName evidence="1">Ca-activated chloride channel family protein</fullName>
    </submittedName>
</protein>
<dbReference type="EMBL" id="FTMH01000023">
    <property type="protein sequence ID" value="SIQ66196.1"/>
    <property type="molecule type" value="Genomic_DNA"/>
</dbReference>